<comment type="similarity">
    <text evidence="1">Belongs to the oxygen-dependent FAD-linked oxidoreductase family.</text>
</comment>
<evidence type="ECO:0000256" key="3">
    <source>
        <dbReference type="ARBA" id="ARBA00022827"/>
    </source>
</evidence>
<evidence type="ECO:0000256" key="5">
    <source>
        <dbReference type="SAM" id="SignalP"/>
    </source>
</evidence>
<dbReference type="SUPFAM" id="SSF56176">
    <property type="entry name" value="FAD-binding/transporter-associated domain-like"/>
    <property type="match status" value="1"/>
</dbReference>
<dbReference type="InterPro" id="IPR006094">
    <property type="entry name" value="Oxid_FAD_bind_N"/>
</dbReference>
<dbReference type="InterPro" id="IPR016169">
    <property type="entry name" value="FAD-bd_PCMH_sub2"/>
</dbReference>
<comment type="caution">
    <text evidence="7">The sequence shown here is derived from an EMBL/GenBank/DDBJ whole genome shotgun (WGS) entry which is preliminary data.</text>
</comment>
<dbReference type="InterPro" id="IPR036318">
    <property type="entry name" value="FAD-bd_PCMH-like_sf"/>
</dbReference>
<dbReference type="PANTHER" id="PTHR42973:SF8">
    <property type="entry name" value="FAD-BINDING PCMH-TYPE DOMAIN-CONTAINING PROTEIN"/>
    <property type="match status" value="1"/>
</dbReference>
<keyword evidence="8" id="KW-1185">Reference proteome</keyword>
<dbReference type="Pfam" id="PF01565">
    <property type="entry name" value="FAD_binding_4"/>
    <property type="match status" value="1"/>
</dbReference>
<keyword evidence="2" id="KW-0285">Flavoprotein</keyword>
<dbReference type="Gene3D" id="3.40.462.20">
    <property type="match status" value="1"/>
</dbReference>
<keyword evidence="4" id="KW-0560">Oxidoreductase</keyword>
<evidence type="ECO:0000256" key="1">
    <source>
        <dbReference type="ARBA" id="ARBA00005466"/>
    </source>
</evidence>
<dbReference type="EMBL" id="WIGO01000025">
    <property type="protein sequence ID" value="KAF6837483.1"/>
    <property type="molecule type" value="Genomic_DNA"/>
</dbReference>
<evidence type="ECO:0000259" key="6">
    <source>
        <dbReference type="PROSITE" id="PS51387"/>
    </source>
</evidence>
<proteinExistence type="inferred from homology"/>
<feature type="chain" id="PRO_5034526162" evidence="5">
    <location>
        <begin position="21"/>
        <end position="521"/>
    </location>
</feature>
<keyword evidence="5" id="KW-0732">Signal</keyword>
<organism evidence="7 8">
    <name type="scientific">Colletotrichum plurivorum</name>
    <dbReference type="NCBI Taxonomy" id="2175906"/>
    <lineage>
        <taxon>Eukaryota</taxon>
        <taxon>Fungi</taxon>
        <taxon>Dikarya</taxon>
        <taxon>Ascomycota</taxon>
        <taxon>Pezizomycotina</taxon>
        <taxon>Sordariomycetes</taxon>
        <taxon>Hypocreomycetidae</taxon>
        <taxon>Glomerellales</taxon>
        <taxon>Glomerellaceae</taxon>
        <taxon>Colletotrichum</taxon>
        <taxon>Colletotrichum orchidearum species complex</taxon>
    </lineage>
</organism>
<dbReference type="InterPro" id="IPR012951">
    <property type="entry name" value="BBE"/>
</dbReference>
<gene>
    <name evidence="7" type="ORF">CPLU01_03107</name>
</gene>
<evidence type="ECO:0000313" key="7">
    <source>
        <dbReference type="EMBL" id="KAF6837483.1"/>
    </source>
</evidence>
<dbReference type="GO" id="GO:0016491">
    <property type="term" value="F:oxidoreductase activity"/>
    <property type="evidence" value="ECO:0007669"/>
    <property type="project" value="UniProtKB-KW"/>
</dbReference>
<accession>A0A8H6NLR9</accession>
<dbReference type="AlphaFoldDB" id="A0A8H6NLR9"/>
<protein>
    <submittedName>
        <fullName evidence="7">FAD binding domain-containing protein</fullName>
    </submittedName>
</protein>
<dbReference type="Gene3D" id="3.30.43.10">
    <property type="entry name" value="Uridine Diphospho-n-acetylenolpyruvylglucosamine Reductase, domain 2"/>
    <property type="match status" value="1"/>
</dbReference>
<sequence>MRGFLSFVSSLALFRHLALGSTIPRYFERSLSTRGHLDVEEVRRELGSRLSKDAAIFGPEDGRYDNVTSRWSPYAPPRIQVVAVAGEESDVANIVKYCNENSIEFLAVNRGHGWTTSLGAFNGIQIDLKQLQDIKIQPDGESAWFGGGSYGGHVTRELWDRGYIVTTGSCACVGLMGPGLGGGHGPHEGLYGLISDNIIQVNLVLADGSSIRVNESSDAHGDLFWALRGAGHNFGIVTSVEMKIHPRGPDTWHYHNYVWRGDKLEEVFAAANAFHGNGSTPVNMALSFGQFMMNASITEEEPVIWWSFAYRGTREEAEEYLAPFSAIPFVYDQSGDVPFPERARAQGMDETSFLCQHNGLPLFSATAGLQTYNITVEREIFEGFKRRIAEDPVLAAGGAMLHEGYSTAAMQAEDPAGSAFPFRADNHLMLAQVLAPLNDTARHRAAQEWMDEVRDLWISGEPGRPVNIYVNYANGAEETEQIYGQEPWRLERLRRLKAEYDPFNRFRYYSPIVEKKSCKKP</sequence>
<dbReference type="InterPro" id="IPR050416">
    <property type="entry name" value="FAD-linked_Oxidoreductase"/>
</dbReference>
<dbReference type="Gene3D" id="3.30.465.10">
    <property type="match status" value="1"/>
</dbReference>
<dbReference type="InterPro" id="IPR016166">
    <property type="entry name" value="FAD-bd_PCMH"/>
</dbReference>
<keyword evidence="3" id="KW-0274">FAD</keyword>
<feature type="domain" description="FAD-binding PCMH-type" evidence="6">
    <location>
        <begin position="74"/>
        <end position="247"/>
    </location>
</feature>
<evidence type="ECO:0000256" key="2">
    <source>
        <dbReference type="ARBA" id="ARBA00022630"/>
    </source>
</evidence>
<dbReference type="PANTHER" id="PTHR42973">
    <property type="entry name" value="BINDING OXIDOREDUCTASE, PUTATIVE (AFU_ORTHOLOGUE AFUA_1G17690)-RELATED"/>
    <property type="match status" value="1"/>
</dbReference>
<dbReference type="Pfam" id="PF08031">
    <property type="entry name" value="BBE"/>
    <property type="match status" value="1"/>
</dbReference>
<name>A0A8H6NLR9_9PEZI</name>
<dbReference type="GO" id="GO:0071949">
    <property type="term" value="F:FAD binding"/>
    <property type="evidence" value="ECO:0007669"/>
    <property type="project" value="InterPro"/>
</dbReference>
<dbReference type="PROSITE" id="PS51387">
    <property type="entry name" value="FAD_PCMH"/>
    <property type="match status" value="1"/>
</dbReference>
<evidence type="ECO:0000313" key="8">
    <source>
        <dbReference type="Proteomes" id="UP000654918"/>
    </source>
</evidence>
<dbReference type="InterPro" id="IPR016167">
    <property type="entry name" value="FAD-bd_PCMH_sub1"/>
</dbReference>
<feature type="signal peptide" evidence="5">
    <location>
        <begin position="1"/>
        <end position="20"/>
    </location>
</feature>
<dbReference type="Proteomes" id="UP000654918">
    <property type="component" value="Unassembled WGS sequence"/>
</dbReference>
<reference evidence="7" key="1">
    <citation type="journal article" date="2020" name="Phytopathology">
        <title>Genome Sequence Resources of Colletotrichum truncatum, C. plurivorum, C. musicola, and C. sojae: Four Species Pathogenic to Soybean (Glycine max).</title>
        <authorList>
            <person name="Rogerio F."/>
            <person name="Boufleur T.R."/>
            <person name="Ciampi-Guillardi M."/>
            <person name="Sukno S.A."/>
            <person name="Thon M.R."/>
            <person name="Massola Junior N.S."/>
            <person name="Baroncelli R."/>
        </authorList>
    </citation>
    <scope>NUCLEOTIDE SEQUENCE</scope>
    <source>
        <strain evidence="7">LFN00145</strain>
    </source>
</reference>
<evidence type="ECO:0000256" key="4">
    <source>
        <dbReference type="ARBA" id="ARBA00023002"/>
    </source>
</evidence>